<dbReference type="FunFam" id="1.20.1200.10:FF:000001">
    <property type="entry name" value="Cob(I)yrinic acid a,c-diamide adenosyltransferase"/>
    <property type="match status" value="1"/>
</dbReference>
<proteinExistence type="inferred from homology"/>
<evidence type="ECO:0000256" key="7">
    <source>
        <dbReference type="ARBA" id="ARBA00056747"/>
    </source>
</evidence>
<dbReference type="Pfam" id="PF01923">
    <property type="entry name" value="Cob_adeno_trans"/>
    <property type="match status" value="2"/>
</dbReference>
<evidence type="ECO:0000256" key="6">
    <source>
        <dbReference type="ARBA" id="ARBA00051988"/>
    </source>
</evidence>
<accession>A0AA47P6M6</accession>
<gene>
    <name evidence="12" type="primary">Mmab</name>
    <name evidence="12" type="ORF">N1851_011155</name>
</gene>
<evidence type="ECO:0000256" key="1">
    <source>
        <dbReference type="ARBA" id="ARBA00007487"/>
    </source>
</evidence>
<organism evidence="12 13">
    <name type="scientific">Merluccius polli</name>
    <name type="common">Benguela hake</name>
    <name type="synonym">Merluccius cadenati</name>
    <dbReference type="NCBI Taxonomy" id="89951"/>
    <lineage>
        <taxon>Eukaryota</taxon>
        <taxon>Metazoa</taxon>
        <taxon>Chordata</taxon>
        <taxon>Craniata</taxon>
        <taxon>Vertebrata</taxon>
        <taxon>Euteleostomi</taxon>
        <taxon>Actinopterygii</taxon>
        <taxon>Neopterygii</taxon>
        <taxon>Teleostei</taxon>
        <taxon>Neoteleostei</taxon>
        <taxon>Acanthomorphata</taxon>
        <taxon>Zeiogadaria</taxon>
        <taxon>Gadariae</taxon>
        <taxon>Gadiformes</taxon>
        <taxon>Gadoidei</taxon>
        <taxon>Merlucciidae</taxon>
        <taxon>Merluccius</taxon>
    </lineage>
</organism>
<feature type="domain" description="Cobalamin adenosyltransferase-like" evidence="11">
    <location>
        <begin position="50"/>
        <end position="128"/>
    </location>
</feature>
<evidence type="ECO:0000313" key="13">
    <source>
        <dbReference type="Proteomes" id="UP001174136"/>
    </source>
</evidence>
<comment type="caution">
    <text evidence="12">The sequence shown here is derived from an EMBL/GenBank/DDBJ whole genome shotgun (WGS) entry which is preliminary data.</text>
</comment>
<dbReference type="GO" id="GO:0005524">
    <property type="term" value="F:ATP binding"/>
    <property type="evidence" value="ECO:0007669"/>
    <property type="project" value="UniProtKB-UniRule"/>
</dbReference>
<comment type="similarity">
    <text evidence="1 10">Belongs to the Cob(I)alamin adenosyltransferase family.</text>
</comment>
<protein>
    <recommendedName>
        <fullName evidence="8">Corrinoid adenosyltransferase MMAB</fullName>
    </recommendedName>
    <alternativeName>
        <fullName evidence="9">ATP:co(I)rrinoid adenosyltransferase MMAB</fullName>
    </alternativeName>
</protein>
<dbReference type="EMBL" id="JAOPHQ010002014">
    <property type="protein sequence ID" value="KAK0148522.1"/>
    <property type="molecule type" value="Genomic_DNA"/>
</dbReference>
<dbReference type="GO" id="GO:0008817">
    <property type="term" value="F:corrinoid adenosyltransferase activity"/>
    <property type="evidence" value="ECO:0007669"/>
    <property type="project" value="TreeGrafter"/>
</dbReference>
<evidence type="ECO:0000313" key="12">
    <source>
        <dbReference type="EMBL" id="KAK0148522.1"/>
    </source>
</evidence>
<evidence type="ECO:0000256" key="5">
    <source>
        <dbReference type="ARBA" id="ARBA00022840"/>
    </source>
</evidence>
<evidence type="ECO:0000256" key="8">
    <source>
        <dbReference type="ARBA" id="ARBA00071654"/>
    </source>
</evidence>
<keyword evidence="3 10" id="KW-0808">Transferase</keyword>
<dbReference type="Proteomes" id="UP001174136">
    <property type="component" value="Unassembled WGS sequence"/>
</dbReference>
<comment type="function">
    <text evidence="7">Converts cob(I)alamin to adenosylcobalamin (adenosylcob(III)alamin), a coenzyme for methylmalonyl-CoA mutase, therefore participates in the final step of the vitamin B12 conversion. Generates adenosylcobalamin (AdoCbl) and directly delivers the cofactor to MUT in a transfer that is stimulated by ATP-binding to MMAB and gated by MMAA.</text>
</comment>
<evidence type="ECO:0000256" key="2">
    <source>
        <dbReference type="ARBA" id="ARBA00011233"/>
    </source>
</evidence>
<dbReference type="InterPro" id="IPR029499">
    <property type="entry name" value="PduO-typ"/>
</dbReference>
<name>A0AA47P6M6_MERPO</name>
<evidence type="ECO:0000256" key="9">
    <source>
        <dbReference type="ARBA" id="ARBA00075216"/>
    </source>
</evidence>
<keyword evidence="4 10" id="KW-0547">Nucleotide-binding</keyword>
<keyword evidence="13" id="KW-1185">Reference proteome</keyword>
<feature type="domain" description="Cobalamin adenosyltransferase-like" evidence="11">
    <location>
        <begin position="172"/>
        <end position="259"/>
    </location>
</feature>
<sequence>MACVVAFRVLNVRLWIRRGGCLHRRSTDTLSGLLSRSSYSTDGESRVPKIYTKTGDKGDTFTGERRPKEDQLFEALGTTDELSSALGLAREFCLDKGHSFTHQLDKIQCILQDVGSNIATPVSSARESHRSNSVPNFPQGFVQFIFYLHTLSRIGNSFHCIASSLTVVLFFLEKTMFTPEPIAELETWIDEFTDKLPPLTNFILPSGGKSSAALHVARTICRRAERRVAPIVRSGEVDPNVSKFLNRLSDYLFTVARYAAMKEGSAETIYKRPT</sequence>
<dbReference type="PANTHER" id="PTHR12213">
    <property type="entry name" value="CORRINOID ADENOSYLTRANSFERASE"/>
    <property type="match status" value="1"/>
</dbReference>
<evidence type="ECO:0000256" key="3">
    <source>
        <dbReference type="ARBA" id="ARBA00022679"/>
    </source>
</evidence>
<evidence type="ECO:0000256" key="10">
    <source>
        <dbReference type="RuleBase" id="RU366026"/>
    </source>
</evidence>
<evidence type="ECO:0000259" key="11">
    <source>
        <dbReference type="Pfam" id="PF01923"/>
    </source>
</evidence>
<dbReference type="InterPro" id="IPR036451">
    <property type="entry name" value="CblAdoTrfase-like_sf"/>
</dbReference>
<comment type="catalytic activity">
    <reaction evidence="6">
        <text>cob(I)alamin-[corrinoid adenosyltransferase] + ATP = apo-[corrinoid adenosyltransferase] + adenosylcob(III)alamin + triphosphate</text>
        <dbReference type="Rhea" id="RHEA:56796"/>
        <dbReference type="Rhea" id="RHEA-COMP:14743"/>
        <dbReference type="Rhea" id="RHEA-COMP:14744"/>
        <dbReference type="ChEBI" id="CHEBI:18036"/>
        <dbReference type="ChEBI" id="CHEBI:18408"/>
        <dbReference type="ChEBI" id="CHEBI:30616"/>
        <dbReference type="ChEBI" id="CHEBI:60488"/>
        <dbReference type="ChEBI" id="CHEBI:83228"/>
    </reaction>
    <physiologicalReaction direction="left-to-right" evidence="6">
        <dbReference type="Rhea" id="RHEA:56797"/>
    </physiologicalReaction>
</comment>
<dbReference type="SUPFAM" id="SSF89028">
    <property type="entry name" value="Cobalamin adenosyltransferase-like"/>
    <property type="match status" value="1"/>
</dbReference>
<dbReference type="PANTHER" id="PTHR12213:SF0">
    <property type="entry name" value="CORRINOID ADENOSYLTRANSFERASE MMAB"/>
    <property type="match status" value="1"/>
</dbReference>
<keyword evidence="5 10" id="KW-0067">ATP-binding</keyword>
<comment type="subunit">
    <text evidence="2">Homotrimer.</text>
</comment>
<dbReference type="Gene3D" id="1.20.1200.10">
    <property type="entry name" value="Cobalamin adenosyltransferase-like"/>
    <property type="match status" value="1"/>
</dbReference>
<evidence type="ECO:0000256" key="4">
    <source>
        <dbReference type="ARBA" id="ARBA00022741"/>
    </source>
</evidence>
<dbReference type="GO" id="GO:0009235">
    <property type="term" value="P:cobalamin metabolic process"/>
    <property type="evidence" value="ECO:0007669"/>
    <property type="project" value="UniProtKB-ARBA"/>
</dbReference>
<dbReference type="AlphaFoldDB" id="A0AA47P6M6"/>
<dbReference type="InterPro" id="IPR016030">
    <property type="entry name" value="CblAdoTrfase-like"/>
</dbReference>
<reference evidence="12" key="1">
    <citation type="journal article" date="2023" name="Front. Mar. Sci.">
        <title>A new Merluccius polli reference genome to investigate the effects of global change in West African waters.</title>
        <authorList>
            <person name="Mateo J.L."/>
            <person name="Blanco-Fernandez C."/>
            <person name="Garcia-Vazquez E."/>
            <person name="Machado-Schiaffino G."/>
        </authorList>
    </citation>
    <scope>NUCLEOTIDE SEQUENCE</scope>
    <source>
        <strain evidence="12">C29</strain>
        <tissue evidence="12">Fin</tissue>
    </source>
</reference>